<protein>
    <submittedName>
        <fullName evidence="6">Colicin V production protein</fullName>
    </submittedName>
</protein>
<accession>A0A2N3YI49</accession>
<dbReference type="GO" id="GO:0004252">
    <property type="term" value="F:serine-type endopeptidase activity"/>
    <property type="evidence" value="ECO:0007669"/>
    <property type="project" value="InterPro"/>
</dbReference>
<dbReference type="PANTHER" id="PTHR43019:SF23">
    <property type="entry name" value="PROTEASE DO-LIKE 5, CHLOROPLASTIC"/>
    <property type="match status" value="1"/>
</dbReference>
<evidence type="ECO:0000256" key="4">
    <source>
        <dbReference type="ARBA" id="ARBA00023136"/>
    </source>
</evidence>
<keyword evidence="2 5" id="KW-0812">Transmembrane</keyword>
<dbReference type="Pfam" id="PF13365">
    <property type="entry name" value="Trypsin_2"/>
    <property type="match status" value="1"/>
</dbReference>
<evidence type="ECO:0000256" key="1">
    <source>
        <dbReference type="ARBA" id="ARBA00004141"/>
    </source>
</evidence>
<feature type="transmembrane region" description="Helical" evidence="5">
    <location>
        <begin position="30"/>
        <end position="48"/>
    </location>
</feature>
<dbReference type="RefSeq" id="WP_158239796.1">
    <property type="nucleotide sequence ID" value="NZ_PJNE01000001.1"/>
</dbReference>
<dbReference type="AlphaFoldDB" id="A0A2N3YI49"/>
<evidence type="ECO:0000313" key="7">
    <source>
        <dbReference type="Proteomes" id="UP000233781"/>
    </source>
</evidence>
<dbReference type="Pfam" id="PF02674">
    <property type="entry name" value="Colicin_V"/>
    <property type="match status" value="1"/>
</dbReference>
<evidence type="ECO:0000313" key="6">
    <source>
        <dbReference type="EMBL" id="PKW26532.1"/>
    </source>
</evidence>
<evidence type="ECO:0000256" key="2">
    <source>
        <dbReference type="ARBA" id="ARBA00022692"/>
    </source>
</evidence>
<feature type="transmembrane region" description="Helical" evidence="5">
    <location>
        <begin position="6"/>
        <end position="23"/>
    </location>
</feature>
<dbReference type="PANTHER" id="PTHR43019">
    <property type="entry name" value="SERINE ENDOPROTEASE DEGS"/>
    <property type="match status" value="1"/>
</dbReference>
<evidence type="ECO:0000256" key="3">
    <source>
        <dbReference type="ARBA" id="ARBA00022989"/>
    </source>
</evidence>
<dbReference type="Gene3D" id="2.40.10.10">
    <property type="entry name" value="Trypsin-like serine proteases"/>
    <property type="match status" value="2"/>
</dbReference>
<dbReference type="GO" id="GO:0016020">
    <property type="term" value="C:membrane"/>
    <property type="evidence" value="ECO:0007669"/>
    <property type="project" value="UniProtKB-SubCell"/>
</dbReference>
<feature type="transmembrane region" description="Helical" evidence="5">
    <location>
        <begin position="68"/>
        <end position="87"/>
    </location>
</feature>
<proteinExistence type="predicted"/>
<organism evidence="6 7">
    <name type="scientific">Phycicoccus duodecadis</name>
    <dbReference type="NCBI Taxonomy" id="173053"/>
    <lineage>
        <taxon>Bacteria</taxon>
        <taxon>Bacillati</taxon>
        <taxon>Actinomycetota</taxon>
        <taxon>Actinomycetes</taxon>
        <taxon>Micrococcales</taxon>
        <taxon>Intrasporangiaceae</taxon>
        <taxon>Phycicoccus</taxon>
    </lineage>
</organism>
<dbReference type="PRINTS" id="PR00834">
    <property type="entry name" value="PROTEASES2C"/>
</dbReference>
<dbReference type="NCBIfam" id="NF033740">
    <property type="entry name" value="MarP_fam_protase"/>
    <property type="match status" value="1"/>
</dbReference>
<dbReference type="GO" id="GO:0009403">
    <property type="term" value="P:toxin biosynthetic process"/>
    <property type="evidence" value="ECO:0007669"/>
    <property type="project" value="InterPro"/>
</dbReference>
<dbReference type="InterPro" id="IPR009003">
    <property type="entry name" value="Peptidase_S1_PA"/>
</dbReference>
<comment type="subcellular location">
    <subcellularLocation>
        <location evidence="1">Membrane</location>
        <topology evidence="1">Multi-pass membrane protein</topology>
    </subcellularLocation>
</comment>
<sequence length="402" mass="41333">MNGSLLLDLVLGLVLLVYTLSGFRQGLIAAMLGLLGLIVGAFVTLRYAPDLITEHSDLDLTTPGGTLVLIGVVLVVATLAQGVMLAIASRFREAIRAAAFRAVDSTLGAIALLVAAILVMWVVAGAVRTGGPPPLRAAVAQSAVIRVIDLLVPSKTSILVDDVTRALDRTGIPRVFEGLGPEPITPIAAPDPALVKDPQVARAVASVIHVRAEAPRCDQTQVGSGWVLSSGKVVTNAHVVAGASRVTIDVGGKGPELTARVVAFDADRDIAVLSVPSLAARPIPTGSPLGRGADAVLAGFPGDEGLWVGAGRVRGVLEARGANIYGDTGTTREIYSLRAQVRQGASGGPVLDTGGRVVGMIFATSLDDPQTGYALTLAEMNPVLRDAVSAQDRVGTGRCTTH</sequence>
<dbReference type="OrthoDB" id="9766361at2"/>
<dbReference type="InterPro" id="IPR001940">
    <property type="entry name" value="Peptidase_S1C"/>
</dbReference>
<reference evidence="6 7" key="1">
    <citation type="submission" date="2017-12" db="EMBL/GenBank/DDBJ databases">
        <title>Sequencing the genomes of 1000 Actinobacteria strains.</title>
        <authorList>
            <person name="Klenk H.-P."/>
        </authorList>
    </citation>
    <scope>NUCLEOTIDE SEQUENCE [LARGE SCALE GENOMIC DNA]</scope>
    <source>
        <strain evidence="6 7">DSM 12806</strain>
    </source>
</reference>
<gene>
    <name evidence="6" type="ORF">ATL31_1344</name>
</gene>
<dbReference type="GO" id="GO:0006508">
    <property type="term" value="P:proteolysis"/>
    <property type="evidence" value="ECO:0007669"/>
    <property type="project" value="InterPro"/>
</dbReference>
<feature type="transmembrane region" description="Helical" evidence="5">
    <location>
        <begin position="107"/>
        <end position="127"/>
    </location>
</feature>
<dbReference type="InterPro" id="IPR047680">
    <property type="entry name" value="MarP-like"/>
</dbReference>
<dbReference type="InterPro" id="IPR043504">
    <property type="entry name" value="Peptidase_S1_PA_chymotrypsin"/>
</dbReference>
<dbReference type="InterPro" id="IPR003825">
    <property type="entry name" value="Colicin-V_CvpA"/>
</dbReference>
<comment type="caution">
    <text evidence="6">The sequence shown here is derived from an EMBL/GenBank/DDBJ whole genome shotgun (WGS) entry which is preliminary data.</text>
</comment>
<dbReference type="SUPFAM" id="SSF50494">
    <property type="entry name" value="Trypsin-like serine proteases"/>
    <property type="match status" value="1"/>
</dbReference>
<name>A0A2N3YI49_9MICO</name>
<dbReference type="Proteomes" id="UP000233781">
    <property type="component" value="Unassembled WGS sequence"/>
</dbReference>
<dbReference type="EMBL" id="PJNE01000001">
    <property type="protein sequence ID" value="PKW26532.1"/>
    <property type="molecule type" value="Genomic_DNA"/>
</dbReference>
<keyword evidence="4 5" id="KW-0472">Membrane</keyword>
<keyword evidence="3 5" id="KW-1133">Transmembrane helix</keyword>
<keyword evidence="7" id="KW-1185">Reference proteome</keyword>
<evidence type="ECO:0000256" key="5">
    <source>
        <dbReference type="SAM" id="Phobius"/>
    </source>
</evidence>